<dbReference type="InterPro" id="IPR036770">
    <property type="entry name" value="Ankyrin_rpt-contain_sf"/>
</dbReference>
<keyword evidence="3" id="KW-1185">Reference proteome</keyword>
<dbReference type="OrthoDB" id="6630504at2759"/>
<comment type="caution">
    <text evidence="2">The sequence shown here is derived from an EMBL/GenBank/DDBJ whole genome shotgun (WGS) entry which is preliminary data.</text>
</comment>
<dbReference type="AlphaFoldDB" id="A0A8S1DKV3"/>
<sequence>MSMDQSQREEFLPYTSLEERLQFVNECIGDIPAILYAAEFEDLELCQELVNTQGEDVNKRDEHDFDVYHCAALNKTCDLDLLDFFVSCGAVMQRKNFAGVDAVNFALERWNFKFASKLFDLYESEKSFFLHCICRNLDSLKFAFEQDPSVVKVKGSDDEFDTRILKEVARFKDLQTFEWIVGIASSFVGDLFKSKEWQVEIVREAARNEEHGEAIAAYVFSSFPRTLTDKDVTQVFTDVVLRGNLGVARLLVDNGTKGQLSLFQHCVAMNSLRAAKFVHQRHPEMVNTRTVIRAACHADVEMCEWLLGLPKDSNLCDQAPLFFQAVLSNKEHGAEIIRRFESKVRERVNEPFERFDPVGPLVPLYAAMKNENLAAAEALLEMGAHLNVKSQGVLNLLLYCLGINFLEGAKFVYLKDKSQLDGKLKETAMQIAKKHGNQEMKQWLNEVLPPTQH</sequence>
<dbReference type="SUPFAM" id="SSF48403">
    <property type="entry name" value="Ankyrin repeat"/>
    <property type="match status" value="1"/>
</dbReference>
<dbReference type="PROSITE" id="PS50088">
    <property type="entry name" value="ANK_REPEAT"/>
    <property type="match status" value="1"/>
</dbReference>
<dbReference type="InterPro" id="IPR002110">
    <property type="entry name" value="Ankyrin_rpt"/>
</dbReference>
<keyword evidence="1" id="KW-0040">ANK repeat</keyword>
<dbReference type="Gene3D" id="1.25.40.20">
    <property type="entry name" value="Ankyrin repeat-containing domain"/>
    <property type="match status" value="2"/>
</dbReference>
<dbReference type="Proteomes" id="UP000494165">
    <property type="component" value="Unassembled WGS sequence"/>
</dbReference>
<organism evidence="2 3">
    <name type="scientific">Cloeon dipterum</name>
    <dbReference type="NCBI Taxonomy" id="197152"/>
    <lineage>
        <taxon>Eukaryota</taxon>
        <taxon>Metazoa</taxon>
        <taxon>Ecdysozoa</taxon>
        <taxon>Arthropoda</taxon>
        <taxon>Hexapoda</taxon>
        <taxon>Insecta</taxon>
        <taxon>Pterygota</taxon>
        <taxon>Palaeoptera</taxon>
        <taxon>Ephemeroptera</taxon>
        <taxon>Pisciforma</taxon>
        <taxon>Baetidae</taxon>
        <taxon>Cloeon</taxon>
    </lineage>
</organism>
<gene>
    <name evidence="2" type="ORF">CLODIP_2_CD02478</name>
</gene>
<reference evidence="2 3" key="1">
    <citation type="submission" date="2020-04" db="EMBL/GenBank/DDBJ databases">
        <authorList>
            <person name="Alioto T."/>
            <person name="Alioto T."/>
            <person name="Gomez Garrido J."/>
        </authorList>
    </citation>
    <scope>NUCLEOTIDE SEQUENCE [LARGE SCALE GENOMIC DNA]</scope>
</reference>
<feature type="repeat" description="ANK" evidence="1">
    <location>
        <begin position="359"/>
        <end position="391"/>
    </location>
</feature>
<evidence type="ECO:0000313" key="2">
    <source>
        <dbReference type="EMBL" id="CAB3380787.1"/>
    </source>
</evidence>
<protein>
    <submittedName>
        <fullName evidence="2">Uncharacterized protein</fullName>
    </submittedName>
</protein>
<accession>A0A8S1DKV3</accession>
<proteinExistence type="predicted"/>
<evidence type="ECO:0000256" key="1">
    <source>
        <dbReference type="PROSITE-ProRule" id="PRU00023"/>
    </source>
</evidence>
<name>A0A8S1DKV3_9INSE</name>
<dbReference type="EMBL" id="CADEPI010000217">
    <property type="protein sequence ID" value="CAB3380787.1"/>
    <property type="molecule type" value="Genomic_DNA"/>
</dbReference>
<evidence type="ECO:0000313" key="3">
    <source>
        <dbReference type="Proteomes" id="UP000494165"/>
    </source>
</evidence>